<evidence type="ECO:0000259" key="8">
    <source>
        <dbReference type="PROSITE" id="PS51755"/>
    </source>
</evidence>
<dbReference type="InterPro" id="IPR027417">
    <property type="entry name" value="P-loop_NTPase"/>
</dbReference>
<evidence type="ECO:0000256" key="7">
    <source>
        <dbReference type="SAM" id="MobiDB-lite"/>
    </source>
</evidence>
<dbReference type="EMBL" id="BOPG01000024">
    <property type="protein sequence ID" value="GIJ56484.1"/>
    <property type="molecule type" value="Genomic_DNA"/>
</dbReference>
<keyword evidence="10" id="KW-1185">Reference proteome</keyword>
<keyword evidence="3 6" id="KW-0238">DNA-binding</keyword>
<sequence>MVAAGGGGDNVAMSAPTVEFRVLGAVEMYVDGRGVPLGHARQRQVLAALLVEANRPVPADTLRERVWGDGAPQGAQGSLHTYVSRLRRTLGAVPDTVIRRGTAGYVLTVDPDAVDLHLFRRLVGEARAADDDAAAGLLTRALDLWRGEAFATLDSPWLAGIRTTLDGERMAAELDRNDAALHCGRHADLVTELAAAAVAHPWDERLAAQVMVAMYRCGRQAEALEHYRAVRARLADELGADPGPALQQTFQRIVRADPTLTVTYQPPRAATDAPGPDPRGPIPRQLPASSPSFVGRAAELDMLDLLMGPDPGRPATVLVSAIGGAGGIGKTWLALRWAHRNSHRFPDGQLYANLRGFEPATAPVEPRVVLRRFLDALGVEPARMPADLDGLEALYRSLVAGRRMLIVLDNVRDAATVAPLLPGSPTCAVLVTSRHRLPTLVSAHGARPLALDVLAEAEALDLLAAHIGAARLAAEPSAARSLLRHCAGLPLALGTVAARAVLEPGIDLRTLAAELDAAAGRLDALDADAPETGLRSVLSCSVRAVTPAAARFFALLGSAPGPDIGVAAGSSLAALPAASTRTVLRELVAAHLVQEHPPGRYRMHDLVRLYATELAGRDEPERGRAVRRLLDHYLHTAHRAAMLLSPHRDPLDLPEPVAGAGVPPDPSDLDAAMAWFDAEYPALIPAIRLADECRLDVHAWQLPWTLATYCDRRGHWQDWAAAQRIAIDATGRTGDLEHLAQAHRLAANAYSNLRDVATARDHLDESLRLYEHLGDGAAGAHVQFDLALLSDREGRPEQALGHARRSLDLYRGSDAAPIKVAVALNAVGWYLGQLGRYREAVDHCREALAIAQRAESPYGQANTWDSLGYAYHHLGQHDEAISCYRQAVTLFHGMGDRHAEALTLDHLGDSQQATGDRAAAHDTWRRAADTLTELGHPDAGTVRAKLSSSEVA</sequence>
<evidence type="ECO:0000256" key="1">
    <source>
        <dbReference type="ARBA" id="ARBA00005820"/>
    </source>
</evidence>
<dbReference type="Pfam" id="PF13374">
    <property type="entry name" value="TPR_10"/>
    <property type="match status" value="1"/>
</dbReference>
<dbReference type="Pfam" id="PF00486">
    <property type="entry name" value="Trans_reg_C"/>
    <property type="match status" value="1"/>
</dbReference>
<evidence type="ECO:0000256" key="5">
    <source>
        <dbReference type="PROSITE-ProRule" id="PRU00339"/>
    </source>
</evidence>
<accession>A0A8J4DZZ7</accession>
<keyword evidence="5" id="KW-0802">TPR repeat</keyword>
<organism evidence="9 10">
    <name type="scientific">Virgisporangium aurantiacum</name>
    <dbReference type="NCBI Taxonomy" id="175570"/>
    <lineage>
        <taxon>Bacteria</taxon>
        <taxon>Bacillati</taxon>
        <taxon>Actinomycetota</taxon>
        <taxon>Actinomycetes</taxon>
        <taxon>Micromonosporales</taxon>
        <taxon>Micromonosporaceae</taxon>
        <taxon>Virgisporangium</taxon>
    </lineage>
</organism>
<gene>
    <name evidence="9" type="ORF">Vau01_040000</name>
</gene>
<dbReference type="CDD" id="cd15831">
    <property type="entry name" value="BTAD"/>
    <property type="match status" value="1"/>
</dbReference>
<dbReference type="Pfam" id="PF13424">
    <property type="entry name" value="TPR_12"/>
    <property type="match status" value="1"/>
</dbReference>
<proteinExistence type="inferred from homology"/>
<feature type="domain" description="OmpR/PhoB-type" evidence="8">
    <location>
        <begin position="9"/>
        <end position="109"/>
    </location>
</feature>
<dbReference type="SMART" id="SM00028">
    <property type="entry name" value="TPR"/>
    <property type="match status" value="4"/>
</dbReference>
<dbReference type="SUPFAM" id="SSF52540">
    <property type="entry name" value="P-loop containing nucleoside triphosphate hydrolases"/>
    <property type="match status" value="1"/>
</dbReference>
<evidence type="ECO:0000256" key="6">
    <source>
        <dbReference type="PROSITE-ProRule" id="PRU01091"/>
    </source>
</evidence>
<dbReference type="PRINTS" id="PR00364">
    <property type="entry name" value="DISEASERSIST"/>
</dbReference>
<dbReference type="InterPro" id="IPR036388">
    <property type="entry name" value="WH-like_DNA-bd_sf"/>
</dbReference>
<dbReference type="Gene3D" id="1.25.40.10">
    <property type="entry name" value="Tetratricopeptide repeat domain"/>
    <property type="match status" value="3"/>
</dbReference>
<evidence type="ECO:0000313" key="9">
    <source>
        <dbReference type="EMBL" id="GIJ56484.1"/>
    </source>
</evidence>
<feature type="DNA-binding region" description="OmpR/PhoB-type" evidence="6">
    <location>
        <begin position="9"/>
        <end position="109"/>
    </location>
</feature>
<dbReference type="Gene3D" id="1.10.10.10">
    <property type="entry name" value="Winged helix-like DNA-binding domain superfamily/Winged helix DNA-binding domain"/>
    <property type="match status" value="1"/>
</dbReference>
<feature type="region of interest" description="Disordered" evidence="7">
    <location>
        <begin position="265"/>
        <end position="288"/>
    </location>
</feature>
<dbReference type="InterPro" id="IPR011990">
    <property type="entry name" value="TPR-like_helical_dom_sf"/>
</dbReference>
<dbReference type="InterPro" id="IPR019734">
    <property type="entry name" value="TPR_rpt"/>
</dbReference>
<evidence type="ECO:0000313" key="10">
    <source>
        <dbReference type="Proteomes" id="UP000612585"/>
    </source>
</evidence>
<dbReference type="Gene3D" id="3.40.50.300">
    <property type="entry name" value="P-loop containing nucleotide triphosphate hydrolases"/>
    <property type="match status" value="1"/>
</dbReference>
<keyword evidence="2" id="KW-0805">Transcription regulation</keyword>
<dbReference type="Proteomes" id="UP000612585">
    <property type="component" value="Unassembled WGS sequence"/>
</dbReference>
<dbReference type="SMART" id="SM01043">
    <property type="entry name" value="BTAD"/>
    <property type="match status" value="1"/>
</dbReference>
<dbReference type="GO" id="GO:0003677">
    <property type="term" value="F:DNA binding"/>
    <property type="evidence" value="ECO:0007669"/>
    <property type="project" value="UniProtKB-UniRule"/>
</dbReference>
<dbReference type="InterPro" id="IPR016032">
    <property type="entry name" value="Sig_transdc_resp-reg_C-effctor"/>
</dbReference>
<dbReference type="InterPro" id="IPR051677">
    <property type="entry name" value="AfsR-DnrI-RedD_regulator"/>
</dbReference>
<dbReference type="Pfam" id="PF03704">
    <property type="entry name" value="BTAD"/>
    <property type="match status" value="1"/>
</dbReference>
<dbReference type="SMART" id="SM00862">
    <property type="entry name" value="Trans_reg_C"/>
    <property type="match status" value="1"/>
</dbReference>
<dbReference type="SUPFAM" id="SSF48452">
    <property type="entry name" value="TPR-like"/>
    <property type="match status" value="3"/>
</dbReference>
<dbReference type="PANTHER" id="PTHR35807:SF1">
    <property type="entry name" value="TRANSCRIPTIONAL REGULATOR REDD"/>
    <property type="match status" value="1"/>
</dbReference>
<dbReference type="PROSITE" id="PS51755">
    <property type="entry name" value="OMPR_PHOB"/>
    <property type="match status" value="1"/>
</dbReference>
<evidence type="ECO:0000256" key="4">
    <source>
        <dbReference type="ARBA" id="ARBA00023163"/>
    </source>
</evidence>
<comment type="similarity">
    <text evidence="1">Belongs to the AfsR/DnrI/RedD regulatory family.</text>
</comment>
<dbReference type="PANTHER" id="PTHR35807">
    <property type="entry name" value="TRANSCRIPTIONAL REGULATOR REDD-RELATED"/>
    <property type="match status" value="1"/>
</dbReference>
<comment type="caution">
    <text evidence="9">The sequence shown here is derived from an EMBL/GenBank/DDBJ whole genome shotgun (WGS) entry which is preliminary data.</text>
</comment>
<dbReference type="AlphaFoldDB" id="A0A8J4DZZ7"/>
<protein>
    <submittedName>
        <fullName evidence="9">SARP family transcriptional regulator</fullName>
    </submittedName>
</protein>
<evidence type="ECO:0000256" key="3">
    <source>
        <dbReference type="ARBA" id="ARBA00023125"/>
    </source>
</evidence>
<dbReference type="InterPro" id="IPR005158">
    <property type="entry name" value="BTAD"/>
</dbReference>
<reference evidence="9" key="1">
    <citation type="submission" date="2021-01" db="EMBL/GenBank/DDBJ databases">
        <title>Whole genome shotgun sequence of Virgisporangium aurantiacum NBRC 16421.</title>
        <authorList>
            <person name="Komaki H."/>
            <person name="Tamura T."/>
        </authorList>
    </citation>
    <scope>NUCLEOTIDE SEQUENCE</scope>
    <source>
        <strain evidence="9">NBRC 16421</strain>
    </source>
</reference>
<dbReference type="GO" id="GO:0006355">
    <property type="term" value="P:regulation of DNA-templated transcription"/>
    <property type="evidence" value="ECO:0007669"/>
    <property type="project" value="InterPro"/>
</dbReference>
<dbReference type="PROSITE" id="PS50005">
    <property type="entry name" value="TPR"/>
    <property type="match status" value="1"/>
</dbReference>
<dbReference type="GO" id="GO:0000160">
    <property type="term" value="P:phosphorelay signal transduction system"/>
    <property type="evidence" value="ECO:0007669"/>
    <property type="project" value="InterPro"/>
</dbReference>
<evidence type="ECO:0000256" key="2">
    <source>
        <dbReference type="ARBA" id="ARBA00023015"/>
    </source>
</evidence>
<name>A0A8J4DZZ7_9ACTN</name>
<dbReference type="InterPro" id="IPR001867">
    <property type="entry name" value="OmpR/PhoB-type_DNA-bd"/>
</dbReference>
<feature type="repeat" description="TPR" evidence="5">
    <location>
        <begin position="861"/>
        <end position="894"/>
    </location>
</feature>
<dbReference type="SUPFAM" id="SSF46894">
    <property type="entry name" value="C-terminal effector domain of the bipartite response regulators"/>
    <property type="match status" value="1"/>
</dbReference>
<keyword evidence="4" id="KW-0804">Transcription</keyword>
<dbReference type="GO" id="GO:0043531">
    <property type="term" value="F:ADP binding"/>
    <property type="evidence" value="ECO:0007669"/>
    <property type="project" value="InterPro"/>
</dbReference>